<dbReference type="EMBL" id="KZ851847">
    <property type="protein sequence ID" value="RDK45515.1"/>
    <property type="molecule type" value="Genomic_DNA"/>
</dbReference>
<reference evidence="6 7" key="1">
    <citation type="submission" date="2018-07" db="EMBL/GenBank/DDBJ databases">
        <title>Section-level genome sequencing of Aspergillus section Nigri to investigate inter- and intra-species variation.</title>
        <authorList>
            <consortium name="DOE Joint Genome Institute"/>
            <person name="Vesth T.C."/>
            <person name="Nybo J.L."/>
            <person name="Theobald S."/>
            <person name="Frisvad J.C."/>
            <person name="Larsen T.O."/>
            <person name="Nielsen K.F."/>
            <person name="Hoof J.B."/>
            <person name="Brandl J."/>
            <person name="Salamov A."/>
            <person name="Riley R."/>
            <person name="Gladden J.M."/>
            <person name="Phatale P."/>
            <person name="Nielsen M.T."/>
            <person name="Lyhne E.K."/>
            <person name="Kogle M.E."/>
            <person name="Strasser K."/>
            <person name="McDonnell E."/>
            <person name="Barry K."/>
            <person name="Clum A."/>
            <person name="Chen C."/>
            <person name="Nolan M."/>
            <person name="Sandor L."/>
            <person name="Kuo A."/>
            <person name="Lipzen A."/>
            <person name="Hainaut M."/>
            <person name="Drula E."/>
            <person name="Tsang A."/>
            <person name="Magnuson J.K."/>
            <person name="Henrissat B."/>
            <person name="Wiebenga A."/>
            <person name="Simmons B.A."/>
            <person name="Makela M.R."/>
            <person name="De vries R.P."/>
            <person name="Grigoriev I.V."/>
            <person name="Mortensen U.H."/>
            <person name="Baker S.E."/>
            <person name="Andersen M.R."/>
        </authorList>
    </citation>
    <scope>NUCLEOTIDE SEQUENCE [LARGE SCALE GENOMIC DNA]</scope>
    <source>
        <strain evidence="6 7">ATCC 13157</strain>
    </source>
</reference>
<dbReference type="GO" id="GO:0000981">
    <property type="term" value="F:DNA-binding transcription factor activity, RNA polymerase II-specific"/>
    <property type="evidence" value="ECO:0007669"/>
    <property type="project" value="InterPro"/>
</dbReference>
<evidence type="ECO:0000256" key="1">
    <source>
        <dbReference type="ARBA" id="ARBA00023015"/>
    </source>
</evidence>
<evidence type="ECO:0000313" key="7">
    <source>
        <dbReference type="Proteomes" id="UP000254937"/>
    </source>
</evidence>
<dbReference type="PROSITE" id="PS00463">
    <property type="entry name" value="ZN2_CY6_FUNGAL_1"/>
    <property type="match status" value="1"/>
</dbReference>
<evidence type="ECO:0000256" key="4">
    <source>
        <dbReference type="ARBA" id="ARBA00023242"/>
    </source>
</evidence>
<dbReference type="CDD" id="cd00067">
    <property type="entry name" value="GAL4"/>
    <property type="match status" value="1"/>
</dbReference>
<sequence length="492" mass="55793">MGGIPFISRACAACKKRKIKCDLEKPECSSCVKRGGTPCPGYHDRDFIHHKFEPRRVRNAETKRPGPQRVRQLESLALPACFNMSAEARTQLFATYMHTFFASNPSLNGRVDSWYLLMARFPTLTGKSDLLDRSVIGLVSVYLGKKTRDGRLAHHGFEIYNSALHAMLQILQGNRPPTATTLYSAIVFQTYETMGHSETLWRNCLTHIQGATAMLKQHDYTRGDQALIDAILRGHKWATAMFTLNTPYSMQVDEECLNLGRKESPVDELFGIIAEAIALRRDLCKLIGKPHDYREHACHALLQRCFNLEARVHVDWLHMSAHRLDGIPTPCSRRNLGQEPSMLPLDPNLAPYNFESLEAAKIYLLFWVASLVIRRVIYQTETHLMRGPDPSRMVFYAREICRSVAYLMQLENRMSSGQILILGLFQASKCYIDCGDKAEFEWCQAIYPFIAASGFGIASLMSQMEWKFWNAAQSQPRGSLLLLPEAVHVSSI</sequence>
<dbReference type="GO" id="GO:0003677">
    <property type="term" value="F:DNA binding"/>
    <property type="evidence" value="ECO:0007669"/>
    <property type="project" value="UniProtKB-KW"/>
</dbReference>
<evidence type="ECO:0000313" key="6">
    <source>
        <dbReference type="EMBL" id="RDK45515.1"/>
    </source>
</evidence>
<evidence type="ECO:0000259" key="5">
    <source>
        <dbReference type="PROSITE" id="PS50048"/>
    </source>
</evidence>
<dbReference type="PROSITE" id="PS50048">
    <property type="entry name" value="ZN2_CY6_FUNGAL_2"/>
    <property type="match status" value="1"/>
</dbReference>
<dbReference type="PANTHER" id="PTHR38111:SF11">
    <property type="entry name" value="TRANSCRIPTION FACTOR DOMAIN-CONTAINING PROTEIN-RELATED"/>
    <property type="match status" value="1"/>
</dbReference>
<proteinExistence type="predicted"/>
<feature type="domain" description="Zn(2)-C6 fungal-type" evidence="5">
    <location>
        <begin position="10"/>
        <end position="39"/>
    </location>
</feature>
<organism evidence="6 7">
    <name type="scientific">Aspergillus phoenicis ATCC 13157</name>
    <dbReference type="NCBI Taxonomy" id="1353007"/>
    <lineage>
        <taxon>Eukaryota</taxon>
        <taxon>Fungi</taxon>
        <taxon>Dikarya</taxon>
        <taxon>Ascomycota</taxon>
        <taxon>Pezizomycotina</taxon>
        <taxon>Eurotiomycetes</taxon>
        <taxon>Eurotiomycetidae</taxon>
        <taxon>Eurotiales</taxon>
        <taxon>Aspergillaceae</taxon>
        <taxon>Aspergillus</taxon>
    </lineage>
</organism>
<gene>
    <name evidence="6" type="ORF">M752DRAFT_333339</name>
</gene>
<evidence type="ECO:0000256" key="2">
    <source>
        <dbReference type="ARBA" id="ARBA00023125"/>
    </source>
</evidence>
<protein>
    <recommendedName>
        <fullName evidence="5">Zn(2)-C6 fungal-type domain-containing protein</fullName>
    </recommendedName>
</protein>
<dbReference type="SUPFAM" id="SSF57701">
    <property type="entry name" value="Zn2/Cys6 DNA-binding domain"/>
    <property type="match status" value="1"/>
</dbReference>
<keyword evidence="1" id="KW-0805">Transcription regulation</keyword>
<dbReference type="Gene3D" id="4.10.240.10">
    <property type="entry name" value="Zn(2)-C6 fungal-type DNA-binding domain"/>
    <property type="match status" value="1"/>
</dbReference>
<keyword evidence="2" id="KW-0238">DNA-binding</keyword>
<keyword evidence="7" id="KW-1185">Reference proteome</keyword>
<dbReference type="SMART" id="SM00066">
    <property type="entry name" value="GAL4"/>
    <property type="match status" value="1"/>
</dbReference>
<dbReference type="GO" id="GO:0008270">
    <property type="term" value="F:zinc ion binding"/>
    <property type="evidence" value="ECO:0007669"/>
    <property type="project" value="InterPro"/>
</dbReference>
<dbReference type="InterPro" id="IPR053178">
    <property type="entry name" value="Osmoadaptation_assoc"/>
</dbReference>
<accession>A0A370PTJ7</accession>
<dbReference type="AlphaFoldDB" id="A0A370PTJ7"/>
<keyword evidence="3" id="KW-0804">Transcription</keyword>
<dbReference type="InterPro" id="IPR036864">
    <property type="entry name" value="Zn2-C6_fun-type_DNA-bd_sf"/>
</dbReference>
<dbReference type="InterPro" id="IPR001138">
    <property type="entry name" value="Zn2Cys6_DnaBD"/>
</dbReference>
<dbReference type="Proteomes" id="UP000254937">
    <property type="component" value="Unassembled WGS sequence"/>
</dbReference>
<keyword evidence="4" id="KW-0539">Nucleus</keyword>
<dbReference type="PANTHER" id="PTHR38111">
    <property type="entry name" value="ZN(2)-C6 FUNGAL-TYPE DOMAIN-CONTAINING PROTEIN-RELATED"/>
    <property type="match status" value="1"/>
</dbReference>
<evidence type="ECO:0000256" key="3">
    <source>
        <dbReference type="ARBA" id="ARBA00023163"/>
    </source>
</evidence>
<name>A0A370PTJ7_ASPPH</name>
<dbReference type="Pfam" id="PF00172">
    <property type="entry name" value="Zn_clus"/>
    <property type="match status" value="1"/>
</dbReference>